<dbReference type="InterPro" id="IPR025668">
    <property type="entry name" value="Tnp_DDE_dom"/>
</dbReference>
<dbReference type="Pfam" id="PF05598">
    <property type="entry name" value="DUF772"/>
    <property type="match status" value="1"/>
</dbReference>
<dbReference type="RefSeq" id="WP_390325196.1">
    <property type="nucleotide sequence ID" value="NZ_JBHRTP010000084.1"/>
</dbReference>
<comment type="caution">
    <text evidence="3">The sequence shown here is derived from an EMBL/GenBank/DDBJ whole genome shotgun (WGS) entry which is preliminary data.</text>
</comment>
<feature type="domain" description="Transposase InsH N-terminal" evidence="1">
    <location>
        <begin position="18"/>
        <end position="110"/>
    </location>
</feature>
<evidence type="ECO:0000259" key="2">
    <source>
        <dbReference type="Pfam" id="PF13751"/>
    </source>
</evidence>
<dbReference type="EMBL" id="JBHRTP010000084">
    <property type="protein sequence ID" value="MFC3110652.1"/>
    <property type="molecule type" value="Genomic_DNA"/>
</dbReference>
<keyword evidence="4" id="KW-1185">Reference proteome</keyword>
<name>A0ABV7FA63_9BURK</name>
<evidence type="ECO:0000259" key="1">
    <source>
        <dbReference type="Pfam" id="PF05598"/>
    </source>
</evidence>
<feature type="domain" description="Transposase DDE" evidence="2">
    <location>
        <begin position="379"/>
        <end position="509"/>
    </location>
</feature>
<accession>A0ABV7FA63</accession>
<dbReference type="InterPro" id="IPR047629">
    <property type="entry name" value="IS1182_transpos"/>
</dbReference>
<dbReference type="InterPro" id="IPR008490">
    <property type="entry name" value="Transposase_InsH_N"/>
</dbReference>
<organism evidence="3 4">
    <name type="scientific">Undibacterium arcticum</name>
    <dbReference type="NCBI Taxonomy" id="1762892"/>
    <lineage>
        <taxon>Bacteria</taxon>
        <taxon>Pseudomonadati</taxon>
        <taxon>Pseudomonadota</taxon>
        <taxon>Betaproteobacteria</taxon>
        <taxon>Burkholderiales</taxon>
        <taxon>Oxalobacteraceae</taxon>
        <taxon>Undibacterium</taxon>
    </lineage>
</organism>
<dbReference type="NCBIfam" id="NF033551">
    <property type="entry name" value="transpos_IS1182"/>
    <property type="match status" value="1"/>
</dbReference>
<proteinExistence type="predicted"/>
<protein>
    <submittedName>
        <fullName evidence="3">IS1182 family transposase</fullName>
    </submittedName>
</protein>
<sequence>MARYKVVDRSPRFLPVILDAQLMPGSFEYALDYLIDHEIDLSGLDARYSNDATGAPAYNPAVMLKIVLLAYSRGMVSSRAIERACRENVLFMAISGDSAPQFTTVAKFVRELGPDIAALFTQVLMTCDAQGLIGRHMFAIDGVKLPSNASKHRSGTHAELAHDADRMERAVTAMLEAHQSRDAQSDQGGIDEDDGLDRQRIERLHGEAQRIRNFLLTHTERKSDKGAVRKSNVTDNDSAKMATAKCVIQGYTAVAAVDSQHQVIVAAQAHGSGSEQSTLLPMIRSTDALRTDQTLITADAGYHSEANLRELHDAQIPALIADGLMRRRDERFREQGKYKTLPDPLADKSKTTAELTDTTSAKRFTPKDFIHDAMANTCICPAGKQLYSNGKRCTTNGRMHHKFAGAQRDCVPCPLRQRCLRHPERTLVRQVAFFKKNQASPLQFTERMKQAIDSPQGRALYGQRRATVEPVFGNLRYNKRLDRFTLRGQSKVNTQWHLYCLVHNIEKLAHHGYGT</sequence>
<dbReference type="PANTHER" id="PTHR33408:SF4">
    <property type="entry name" value="TRANSPOSASE DDE DOMAIN-CONTAINING PROTEIN"/>
    <property type="match status" value="1"/>
</dbReference>
<dbReference type="Proteomes" id="UP001595530">
    <property type="component" value="Unassembled WGS sequence"/>
</dbReference>
<gene>
    <name evidence="3" type="ORF">ACFOFO_22290</name>
</gene>
<evidence type="ECO:0000313" key="3">
    <source>
        <dbReference type="EMBL" id="MFC3110652.1"/>
    </source>
</evidence>
<evidence type="ECO:0000313" key="4">
    <source>
        <dbReference type="Proteomes" id="UP001595530"/>
    </source>
</evidence>
<reference evidence="4" key="1">
    <citation type="journal article" date="2019" name="Int. J. Syst. Evol. Microbiol.">
        <title>The Global Catalogue of Microorganisms (GCM) 10K type strain sequencing project: providing services to taxonomists for standard genome sequencing and annotation.</title>
        <authorList>
            <consortium name="The Broad Institute Genomics Platform"/>
            <consortium name="The Broad Institute Genome Sequencing Center for Infectious Disease"/>
            <person name="Wu L."/>
            <person name="Ma J."/>
        </authorList>
    </citation>
    <scope>NUCLEOTIDE SEQUENCE [LARGE SCALE GENOMIC DNA]</scope>
    <source>
        <strain evidence="4">KCTC 42986</strain>
    </source>
</reference>
<dbReference type="Pfam" id="PF13751">
    <property type="entry name" value="DDE_Tnp_1_6"/>
    <property type="match status" value="1"/>
</dbReference>
<dbReference type="PANTHER" id="PTHR33408">
    <property type="entry name" value="TRANSPOSASE"/>
    <property type="match status" value="1"/>
</dbReference>